<organism evidence="5">
    <name type="scientific">Paenibacillus sp. BIHB 4019</name>
    <dbReference type="NCBI Taxonomy" id="1870819"/>
    <lineage>
        <taxon>Bacteria</taxon>
        <taxon>Bacillati</taxon>
        <taxon>Bacillota</taxon>
        <taxon>Bacilli</taxon>
        <taxon>Bacillales</taxon>
        <taxon>Paenibacillaceae</taxon>
        <taxon>Paenibacillus</taxon>
    </lineage>
</organism>
<comment type="cofactor">
    <cofactor evidence="1">
        <name>FMN</name>
        <dbReference type="ChEBI" id="CHEBI:58210"/>
    </cofactor>
</comment>
<dbReference type="InterPro" id="IPR052174">
    <property type="entry name" value="Flavoredoxin"/>
</dbReference>
<dbReference type="RefSeq" id="WP_099517018.1">
    <property type="nucleotide sequence ID" value="NZ_CP016808.1"/>
</dbReference>
<dbReference type="GO" id="GO:0016646">
    <property type="term" value="F:oxidoreductase activity, acting on the CH-NH group of donors, NAD or NADP as acceptor"/>
    <property type="evidence" value="ECO:0007669"/>
    <property type="project" value="UniProtKB-ARBA"/>
</dbReference>
<dbReference type="SUPFAM" id="SSF50475">
    <property type="entry name" value="FMN-binding split barrel"/>
    <property type="match status" value="1"/>
</dbReference>
<protein>
    <submittedName>
        <fullName evidence="5">Flavin oxidoreductase</fullName>
    </submittedName>
</protein>
<evidence type="ECO:0000256" key="2">
    <source>
        <dbReference type="ARBA" id="ARBA00022630"/>
    </source>
</evidence>
<sequence length="191" mass="21944">MRKPIDYVSGHAYPGMVALVTSSYEDKQNIMSAGFHTTIGYAPLIYGFSLRKETYSYDLIMKSGNFGINFVPANLAELIQIVGTRSGRDEDKFSKYNIEYDNGINLNVPILKEAYFAYECKVIDSRNYGSHDFVTGEIQTIYKDEEKFIEIDGWTMPNMNKLEVPLYLGRSVYATFNGDSEQKDYVKYRFK</sequence>
<accession>A0A1B2DD44</accession>
<dbReference type="SMART" id="SM00903">
    <property type="entry name" value="Flavin_Reduct"/>
    <property type="match status" value="1"/>
</dbReference>
<dbReference type="EMBL" id="CP016808">
    <property type="protein sequence ID" value="ANY65626.1"/>
    <property type="molecule type" value="Genomic_DNA"/>
</dbReference>
<evidence type="ECO:0000313" key="5">
    <source>
        <dbReference type="EMBL" id="ANY65626.1"/>
    </source>
</evidence>
<name>A0A1B2DD44_9BACL</name>
<keyword evidence="2" id="KW-0285">Flavoprotein</keyword>
<dbReference type="GO" id="GO:0010181">
    <property type="term" value="F:FMN binding"/>
    <property type="evidence" value="ECO:0007669"/>
    <property type="project" value="InterPro"/>
</dbReference>
<dbReference type="Pfam" id="PF01613">
    <property type="entry name" value="Flavin_Reduct"/>
    <property type="match status" value="1"/>
</dbReference>
<dbReference type="PANTHER" id="PTHR43567">
    <property type="entry name" value="FLAVOREDOXIN-RELATED-RELATED"/>
    <property type="match status" value="1"/>
</dbReference>
<dbReference type="Gene3D" id="2.30.110.10">
    <property type="entry name" value="Electron Transport, Fmn-binding Protein, Chain A"/>
    <property type="match status" value="1"/>
</dbReference>
<evidence type="ECO:0000256" key="3">
    <source>
        <dbReference type="ARBA" id="ARBA00038054"/>
    </source>
</evidence>
<dbReference type="InterPro" id="IPR002563">
    <property type="entry name" value="Flavin_Rdtase-like_dom"/>
</dbReference>
<dbReference type="InterPro" id="IPR012349">
    <property type="entry name" value="Split_barrel_FMN-bd"/>
</dbReference>
<gene>
    <name evidence="5" type="ORF">BBD42_03485</name>
</gene>
<evidence type="ECO:0000256" key="1">
    <source>
        <dbReference type="ARBA" id="ARBA00001917"/>
    </source>
</evidence>
<reference evidence="5" key="1">
    <citation type="submission" date="2016-08" db="EMBL/GenBank/DDBJ databases">
        <title>Complete Genome Seqeunce of Paenibacillus sp. BIHB 4019 from tea rhizoplane.</title>
        <authorList>
            <person name="Thakur R."/>
            <person name="Swarnkar M.K."/>
            <person name="Gulati A."/>
        </authorList>
    </citation>
    <scope>NUCLEOTIDE SEQUENCE [LARGE SCALE GENOMIC DNA]</scope>
    <source>
        <strain evidence="5">BIHB4019</strain>
    </source>
</reference>
<dbReference type="AlphaFoldDB" id="A0A1B2DD44"/>
<feature type="domain" description="Flavin reductase like" evidence="4">
    <location>
        <begin position="10"/>
        <end position="150"/>
    </location>
</feature>
<dbReference type="PANTHER" id="PTHR43567:SF1">
    <property type="entry name" value="FLAVOREDOXIN"/>
    <property type="match status" value="1"/>
</dbReference>
<evidence type="ECO:0000259" key="4">
    <source>
        <dbReference type="SMART" id="SM00903"/>
    </source>
</evidence>
<proteinExistence type="inferred from homology"/>
<comment type="similarity">
    <text evidence="3">Belongs to the flavoredoxin family.</text>
</comment>